<gene>
    <name evidence="1" type="primary">15</name>
    <name evidence="1" type="ORF">DRAZDYS_15</name>
</gene>
<sequence length="79" mass="8923">MTNTITLHQVSDDEVVRPATVDIRHIRTTRWNKQGDRHRAVPRDPSLLVRGLAMSQPSETIVTALGVRRAARPARRSET</sequence>
<dbReference type="Proteomes" id="UP000224140">
    <property type="component" value="Segment"/>
</dbReference>
<proteinExistence type="predicted"/>
<evidence type="ECO:0000313" key="1">
    <source>
        <dbReference type="EMBL" id="AEK06828.1"/>
    </source>
</evidence>
<protein>
    <submittedName>
        <fullName evidence="1">Uncharacterized protein</fullName>
    </submittedName>
</protein>
<name>G1BSR5_9CAUD</name>
<reference evidence="1 2" key="1">
    <citation type="journal article" date="2012" name="J. Virol.">
        <title>Complete Genome Sequences of 138 Mycobacteriophages.</title>
        <authorList>
            <consortium name="the Science Education Alliance Phage Hunters Advancing Genomics and Evolutionary Science Program"/>
            <consortium name="the KwaZulu-Natal Research Institute for Tuberculosis and HIV Mycobacterial Genetics Course Students"/>
            <consortium name="the Phage Hunters Integrating Research and Education Program"/>
            <person name="Hatfull G.F."/>
        </authorList>
    </citation>
    <scope>NUCLEOTIDE SEQUENCE [LARGE SCALE GENOMIC DNA]</scope>
    <source>
        <strain evidence="1 2">Drazdys</strain>
    </source>
</reference>
<dbReference type="EMBL" id="JF704116">
    <property type="protein sequence ID" value="AEK06828.1"/>
    <property type="molecule type" value="Genomic_DNA"/>
</dbReference>
<evidence type="ECO:0000313" key="2">
    <source>
        <dbReference type="Proteomes" id="UP000224140"/>
    </source>
</evidence>
<accession>G1BSR5</accession>
<organism evidence="1 2">
    <name type="scientific">Mycobacterium phage Drazdys</name>
    <dbReference type="NCBI Taxonomy" id="1034132"/>
    <lineage>
        <taxon>Viruses</taxon>
        <taxon>Duplodnaviria</taxon>
        <taxon>Heunggongvirae</taxon>
        <taxon>Uroviricota</taxon>
        <taxon>Caudoviricetes</taxon>
        <taxon>Ceeclamvirinae</taxon>
        <taxon>Bixzunavirus</taxon>
        <taxon>Bixzunavirus Bxz1</taxon>
    </lineage>
</organism>